<proteinExistence type="predicted"/>
<dbReference type="PANTHER" id="PTHR45615:SF63">
    <property type="entry name" value="CHROMOSOME UNDETERMINED SCAFFOLD_10, WHOLE GENOME SHOTGUN SEQUENCE"/>
    <property type="match status" value="1"/>
</dbReference>
<gene>
    <name evidence="2" type="ORF">POVCU1_071180</name>
</gene>
<evidence type="ECO:0000256" key="1">
    <source>
        <dbReference type="SAM" id="MobiDB-lite"/>
    </source>
</evidence>
<sequence>MNDILNINNAVQVRRNINNPSHCKYDIFKQSDEDIINKRKKIKTICKKLNNFRKRVSNSTDYLKCVEILFNTAGTRCALKKKKLSSIQKNGQHQLNGFSEKDIFFSGFIDHLEFFDAEKLHTFFKKNFYLNSETKSKSIVNVEHVLKKNRGLLNVNSSIVGGKEIQIFNGRNKYTKLCEDKSENYAKNGEKEVAKKGEGETENKNVTKSVSSRKNISCIYGEIEKTKDAPFNNLERECSQGNLVRSANECYFPGNKRKNTKMIDCNYHDSSFNKRKSINEYGMSTMLVPSENFKKIVTRMSFEEDDISDHSEEKEILSRKDYIKKQNLIFRVSNIVFENDTSDWEHLSYQVNKSNDLTFISSQSNEQKKKNGNDNVRIKCQELMTKIGFKMNNNSYAGYTRKESGDTLKGDRTYFYNLFLSLSVHMNMLFSTCLELLKYDFSVLSYNSSALSDESKELIKLINLFQKQEQFLSGFIKDILRNAKNRIPGFCNSDDSKSGLGSNVGSRDETGSESGGSGGSDGSGDSLLTRNEMVIVKQIANFLRKWEKLDLNILIKFTNYTMKNHENVYRVEIANHHIVKYNFVLRKAQLCKYNNKIIICLRRRFLLCFNESSNEVHKLGDSFSPIEPKELIQNGSIKKKKKKCDVKLNALVKNYHENAFDAISSYSRFRMNSLGKESAKKGNCKNNGCHKGNSNYCIGEQAEKPMLQNASSRSLSSMNLPSMGSLNYGEAANTNQMKIIVYLSSMLTNEINCSENVKMKMEKQVEETRNLFLDIKKIHHFLVGEDNQMKNSELFEKEYSKMDTFKKYLLTFSSNDSNEMYLPHHIPQDENLPTLNVHFDLADRIYVKGGNTYNEQMERGKYKNELSHIYSHTKMSTYNNTLKEGEIEYTVCKKNNNIYILRNMIITIFIHLVKCYLDICNMYKVKVEEETAKEFLHKQVKEEEKRNATLEAELEQTKIENLLIREHLEGEKKDIAHLSEQIEAQKKIIDDAKIALEREAEKVQEMTMQVENEKSVSAKLRMHLEGDKKEIAHMNEQIEKQKKVIDDAKIALEREEEKVQEITMQVENEKSVSANLWMQVEGNEKEIEHLNDQIETQKKIIEDAKIDLEKEAEKVQEMIVQTEKEKIINDALFEELDEEKRVSACLREQLVGKEEEIANLSEEVERQKKSIDELKAGLECKRREAEEIAIQKKYIDELEVELKGEREKNEESNARIEKEKSTSASLKVQLEGKEEEIANLSEEVARKNNFIDELEVDLEKEREKNEESNALIEKEKSACENLKVQLEGKEEEIANLSEEVTRQKKFIDELEVDLDREKEKNDESNALIEKEKLACENLKVQLVGKEEEIANLSEEVARKNNFIDELEVDLEKERKKNEESNALIEKEKSACENLKVQLEGKEEEIANLSEEVTRQKKFIDELEVDLDREREKNEESNALIEKEKSACENLKVQLEGKEEEIANLSEEVARKNNFIDELEVDLEKERKKNEESNALIEKEKSACENL</sequence>
<protein>
    <submittedName>
        <fullName evidence="2">Uncharacterized protein</fullName>
    </submittedName>
</protein>
<name>A0A1A8XCC2_PLAOA</name>
<feature type="region of interest" description="Disordered" evidence="1">
    <location>
        <begin position="1486"/>
        <end position="1506"/>
    </location>
</feature>
<evidence type="ECO:0000313" key="2">
    <source>
        <dbReference type="EMBL" id="SBT01946.1"/>
    </source>
</evidence>
<feature type="non-terminal residue" evidence="2">
    <location>
        <position position="1506"/>
    </location>
</feature>
<evidence type="ECO:0000313" key="3">
    <source>
        <dbReference type="Proteomes" id="UP000078546"/>
    </source>
</evidence>
<reference evidence="3" key="1">
    <citation type="submission" date="2016-05" db="EMBL/GenBank/DDBJ databases">
        <authorList>
            <person name="Naeem Raeece"/>
        </authorList>
    </citation>
    <scope>NUCLEOTIDE SEQUENCE [LARGE SCALE GENOMIC DNA]</scope>
</reference>
<accession>A0A1A8XCC2</accession>
<dbReference type="PANTHER" id="PTHR45615">
    <property type="entry name" value="MYOSIN HEAVY CHAIN, NON-MUSCLE"/>
    <property type="match status" value="1"/>
</dbReference>
<dbReference type="Proteomes" id="UP000078546">
    <property type="component" value="Unassembled WGS sequence"/>
</dbReference>
<feature type="region of interest" description="Disordered" evidence="1">
    <location>
        <begin position="497"/>
        <end position="525"/>
    </location>
</feature>
<organism evidence="2 3">
    <name type="scientific">Plasmodium ovale curtisi</name>
    <dbReference type="NCBI Taxonomy" id="864141"/>
    <lineage>
        <taxon>Eukaryota</taxon>
        <taxon>Sar</taxon>
        <taxon>Alveolata</taxon>
        <taxon>Apicomplexa</taxon>
        <taxon>Aconoidasida</taxon>
        <taxon>Haemosporida</taxon>
        <taxon>Plasmodiidae</taxon>
        <taxon>Plasmodium</taxon>
        <taxon>Plasmodium (Plasmodium)</taxon>
    </lineage>
</organism>
<dbReference type="EMBL" id="FLQV01002906">
    <property type="protein sequence ID" value="SBT01946.1"/>
    <property type="molecule type" value="Genomic_DNA"/>
</dbReference>
<feature type="compositionally biased region" description="Gly residues" evidence="1">
    <location>
        <begin position="513"/>
        <end position="522"/>
    </location>
</feature>